<dbReference type="GO" id="GO:0019867">
    <property type="term" value="C:outer membrane"/>
    <property type="evidence" value="ECO:0007669"/>
    <property type="project" value="InterPro"/>
</dbReference>
<dbReference type="InterPro" id="IPR000184">
    <property type="entry name" value="Bac_surfAg_D15"/>
</dbReference>
<feature type="domain" description="Bacterial surface antigen (D15)" evidence="4">
    <location>
        <begin position="135"/>
        <end position="370"/>
    </location>
</feature>
<keyword evidence="3" id="KW-0732">Signal</keyword>
<dbReference type="OrthoDB" id="9771071at2"/>
<evidence type="ECO:0000313" key="5">
    <source>
        <dbReference type="EMBL" id="SHF22671.1"/>
    </source>
</evidence>
<dbReference type="STRING" id="1194090.SAMN05443144_106165"/>
<name>A0A1M4ZXD0_9BACT</name>
<evidence type="ECO:0000256" key="1">
    <source>
        <dbReference type="ARBA" id="ARBA00004370"/>
    </source>
</evidence>
<dbReference type="EMBL" id="FQUS01000006">
    <property type="protein sequence ID" value="SHF22671.1"/>
    <property type="molecule type" value="Genomic_DNA"/>
</dbReference>
<evidence type="ECO:0000256" key="3">
    <source>
        <dbReference type="SAM" id="SignalP"/>
    </source>
</evidence>
<feature type="chain" id="PRO_5012206126" evidence="3">
    <location>
        <begin position="24"/>
        <end position="370"/>
    </location>
</feature>
<sequence length="370" mass="41152">MKSVIIAFLLTAFQLLSLTSLSAQDSTLVVLPEYKNKLLFLPAIGSSPETGFLFGAVVVPQFKIGAAGPETRSSSVFTSAIYTVKNQILFSVLPDIVLPGESWTLNGNYFVNYFPESYWGVGPSSSETDEVTSLYTQVNLEQNLLRQIEPGFFVGPQVRLSKLYNVSFEDSDGERIAPPDVSGAGGSTTAGIGWITRWDRRNSNMMPTRNHFVQFTIMGNPDWLGSTESYTLYELDARKYLELSGNSRTVLAMQSLVTLHSGNPPFNDLATMGGDRINRGYYSGRYRDQNAAQIQAELRQHAIGRFGFTVFAANGEVWNRFEHFSLDNYKWTAGAGLRFNINKDDPTNVRIDFGISKESTGFYLQFGEAF</sequence>
<protein>
    <submittedName>
        <fullName evidence="5">Surface antigen</fullName>
    </submittedName>
</protein>
<evidence type="ECO:0000313" key="6">
    <source>
        <dbReference type="Proteomes" id="UP000184041"/>
    </source>
</evidence>
<accession>A0A1M4ZXD0</accession>
<comment type="subcellular location">
    <subcellularLocation>
        <location evidence="1">Membrane</location>
    </subcellularLocation>
</comment>
<feature type="signal peptide" evidence="3">
    <location>
        <begin position="1"/>
        <end position="23"/>
    </location>
</feature>
<evidence type="ECO:0000256" key="2">
    <source>
        <dbReference type="ARBA" id="ARBA00023136"/>
    </source>
</evidence>
<dbReference type="Pfam" id="PF01103">
    <property type="entry name" value="Omp85"/>
    <property type="match status" value="1"/>
</dbReference>
<keyword evidence="2" id="KW-0472">Membrane</keyword>
<dbReference type="Proteomes" id="UP000184041">
    <property type="component" value="Unassembled WGS sequence"/>
</dbReference>
<organism evidence="5 6">
    <name type="scientific">Fodinibius roseus</name>
    <dbReference type="NCBI Taxonomy" id="1194090"/>
    <lineage>
        <taxon>Bacteria</taxon>
        <taxon>Pseudomonadati</taxon>
        <taxon>Balneolota</taxon>
        <taxon>Balneolia</taxon>
        <taxon>Balneolales</taxon>
        <taxon>Balneolaceae</taxon>
        <taxon>Fodinibius</taxon>
    </lineage>
</organism>
<dbReference type="AlphaFoldDB" id="A0A1M4ZXD0"/>
<evidence type="ECO:0000259" key="4">
    <source>
        <dbReference type="Pfam" id="PF01103"/>
    </source>
</evidence>
<gene>
    <name evidence="5" type="ORF">SAMN05443144_106165</name>
</gene>
<dbReference type="Gene3D" id="2.40.160.50">
    <property type="entry name" value="membrane protein fhac: a member of the omp85/tpsb transporter family"/>
    <property type="match status" value="1"/>
</dbReference>
<proteinExistence type="predicted"/>
<reference evidence="5 6" key="1">
    <citation type="submission" date="2016-11" db="EMBL/GenBank/DDBJ databases">
        <authorList>
            <person name="Jaros S."/>
            <person name="Januszkiewicz K."/>
            <person name="Wedrychowicz H."/>
        </authorList>
    </citation>
    <scope>NUCLEOTIDE SEQUENCE [LARGE SCALE GENOMIC DNA]</scope>
    <source>
        <strain evidence="5 6">DSM 21986</strain>
    </source>
</reference>
<keyword evidence="6" id="KW-1185">Reference proteome</keyword>